<accession>A0A0M3J7D1</accession>
<feature type="compositionally biased region" description="Basic and acidic residues" evidence="1">
    <location>
        <begin position="112"/>
        <end position="135"/>
    </location>
</feature>
<evidence type="ECO:0000313" key="3">
    <source>
        <dbReference type="Proteomes" id="UP000267096"/>
    </source>
</evidence>
<evidence type="ECO:0000313" key="2">
    <source>
        <dbReference type="EMBL" id="VDK21533.1"/>
    </source>
</evidence>
<dbReference type="Proteomes" id="UP000267096">
    <property type="component" value="Unassembled WGS sequence"/>
</dbReference>
<feature type="compositionally biased region" description="Polar residues" evidence="1">
    <location>
        <begin position="37"/>
        <end position="109"/>
    </location>
</feature>
<dbReference type="EMBL" id="UYRR01005038">
    <property type="protein sequence ID" value="VDK21533.1"/>
    <property type="molecule type" value="Genomic_DNA"/>
</dbReference>
<gene>
    <name evidence="2" type="ORF">ASIM_LOCUS3309</name>
</gene>
<keyword evidence="3" id="KW-1185">Reference proteome</keyword>
<organism evidence="4">
    <name type="scientific">Anisakis simplex</name>
    <name type="common">Herring worm</name>
    <dbReference type="NCBI Taxonomy" id="6269"/>
    <lineage>
        <taxon>Eukaryota</taxon>
        <taxon>Metazoa</taxon>
        <taxon>Ecdysozoa</taxon>
        <taxon>Nematoda</taxon>
        <taxon>Chromadorea</taxon>
        <taxon>Rhabditida</taxon>
        <taxon>Spirurina</taxon>
        <taxon>Ascaridomorpha</taxon>
        <taxon>Ascaridoidea</taxon>
        <taxon>Anisakidae</taxon>
        <taxon>Anisakis</taxon>
        <taxon>Anisakis simplex complex</taxon>
    </lineage>
</organism>
<proteinExistence type="predicted"/>
<feature type="region of interest" description="Disordered" evidence="1">
    <location>
        <begin position="1"/>
        <end position="143"/>
    </location>
</feature>
<evidence type="ECO:0000256" key="1">
    <source>
        <dbReference type="SAM" id="MobiDB-lite"/>
    </source>
</evidence>
<protein>
    <submittedName>
        <fullName evidence="4">CaM_binding domain-containing protein</fullName>
    </submittedName>
</protein>
<name>A0A0M3J7D1_ANISI</name>
<dbReference type="AlphaFoldDB" id="A0A0M3J7D1"/>
<reference evidence="2 3" key="2">
    <citation type="submission" date="2018-11" db="EMBL/GenBank/DDBJ databases">
        <authorList>
            <consortium name="Pathogen Informatics"/>
        </authorList>
    </citation>
    <scope>NUCLEOTIDE SEQUENCE [LARGE SCALE GENOMIC DNA]</scope>
</reference>
<evidence type="ECO:0000313" key="4">
    <source>
        <dbReference type="WBParaSite" id="ASIM_0000347501-mRNA-1"/>
    </source>
</evidence>
<reference evidence="4" key="1">
    <citation type="submission" date="2017-02" db="UniProtKB">
        <authorList>
            <consortium name="WormBaseParasite"/>
        </authorList>
    </citation>
    <scope>IDENTIFICATION</scope>
</reference>
<dbReference type="WBParaSite" id="ASIM_0000347501-mRNA-1">
    <property type="protein sequence ID" value="ASIM_0000347501-mRNA-1"/>
    <property type="gene ID" value="ASIM_0000347501"/>
</dbReference>
<sequence>MPNEGDNEQKSPGSTNEAELASSPIAASSEENRTAPAMSQSSCDIINTANQNQLEQKQSNDCSMAQQDAAQIVNQECSKSTDEQNGCDTEKTAQTSIENPMETETTSANEAVKSESDQPDQPRKKTKEEKKEEYKPPPLDEPLGTWRKVLKDVWVADNKDMKVRARKARLMVSRFEVLA</sequence>